<organism evidence="1 2">
    <name type="scientific">Pleurodeles waltl</name>
    <name type="common">Iberian ribbed newt</name>
    <dbReference type="NCBI Taxonomy" id="8319"/>
    <lineage>
        <taxon>Eukaryota</taxon>
        <taxon>Metazoa</taxon>
        <taxon>Chordata</taxon>
        <taxon>Craniata</taxon>
        <taxon>Vertebrata</taxon>
        <taxon>Euteleostomi</taxon>
        <taxon>Amphibia</taxon>
        <taxon>Batrachia</taxon>
        <taxon>Caudata</taxon>
        <taxon>Salamandroidea</taxon>
        <taxon>Salamandridae</taxon>
        <taxon>Pleurodelinae</taxon>
        <taxon>Pleurodeles</taxon>
    </lineage>
</organism>
<protein>
    <submittedName>
        <fullName evidence="1">Uncharacterized protein</fullName>
    </submittedName>
</protein>
<comment type="caution">
    <text evidence="1">The sequence shown here is derived from an EMBL/GenBank/DDBJ whole genome shotgun (WGS) entry which is preliminary data.</text>
</comment>
<name>A0AAV7P5W6_PLEWA</name>
<accession>A0AAV7P5W6</accession>
<dbReference type="AlphaFoldDB" id="A0AAV7P5W6"/>
<reference evidence="1" key="1">
    <citation type="journal article" date="2022" name="bioRxiv">
        <title>Sequencing and chromosome-scale assembly of the giantPleurodeles waltlgenome.</title>
        <authorList>
            <person name="Brown T."/>
            <person name="Elewa A."/>
            <person name="Iarovenko S."/>
            <person name="Subramanian E."/>
            <person name="Araus A.J."/>
            <person name="Petzold A."/>
            <person name="Susuki M."/>
            <person name="Suzuki K.-i.T."/>
            <person name="Hayashi T."/>
            <person name="Toyoda A."/>
            <person name="Oliveira C."/>
            <person name="Osipova E."/>
            <person name="Leigh N.D."/>
            <person name="Simon A."/>
            <person name="Yun M.H."/>
        </authorList>
    </citation>
    <scope>NUCLEOTIDE SEQUENCE</scope>
    <source>
        <strain evidence="1">20211129_DDA</strain>
        <tissue evidence="1">Liver</tissue>
    </source>
</reference>
<dbReference type="Proteomes" id="UP001066276">
    <property type="component" value="Chromosome 7"/>
</dbReference>
<dbReference type="EMBL" id="JANPWB010000011">
    <property type="protein sequence ID" value="KAJ1123541.1"/>
    <property type="molecule type" value="Genomic_DNA"/>
</dbReference>
<evidence type="ECO:0000313" key="1">
    <source>
        <dbReference type="EMBL" id="KAJ1123541.1"/>
    </source>
</evidence>
<evidence type="ECO:0000313" key="2">
    <source>
        <dbReference type="Proteomes" id="UP001066276"/>
    </source>
</evidence>
<keyword evidence="2" id="KW-1185">Reference proteome</keyword>
<gene>
    <name evidence="1" type="ORF">NDU88_002010</name>
</gene>
<sequence length="89" mass="10150">MGWGRTVLSVRCFAGEVEMRLKGHRELSQREKVVKGARTKHGSNRHLICPARRTLKGKEYIFDARIPTFDLQGTHRSPHQAREPTALSV</sequence>
<proteinExistence type="predicted"/>